<dbReference type="EMBL" id="JBHZOL010000085">
    <property type="protein sequence ID" value="MFE4107286.1"/>
    <property type="molecule type" value="Genomic_DNA"/>
</dbReference>
<dbReference type="Gene3D" id="3.30.450.40">
    <property type="match status" value="1"/>
</dbReference>
<dbReference type="SMART" id="SM00044">
    <property type="entry name" value="CYCc"/>
    <property type="match status" value="1"/>
</dbReference>
<feature type="domain" description="Protein kinase" evidence="3">
    <location>
        <begin position="7"/>
        <end position="270"/>
    </location>
</feature>
<sequence length="1797" mass="200092">MIVLPGYDISEIINRGTRVDVYRGLRQADRQPIVAKVLKAQYPQLQDIAKLRHEYQLTRSLAIEGVVKSYTLEKYHNGLALILEAFGHESLRQVLQRQQFSLSEFLQIAIQLSETLGQLHQQGIIHKDIKPANIIFDVQSGFVKITDFGISSLLAQETQTLSSPHEFQGTLAYMSPEQTGRMNRAIDYRTDFYSLGVSFYEILTGQLPFAAQDPMELVHAHLAKTPVPPHQLRPEIPPILSEIVLKLLSKIAENRYQSAFGLKADLDRCLAQWQSTGDITTFVLSQQDYSGKLQISQKLYGRETELQTLLTAFDRLSQAQTVGQAELVLVSGYSGIGKSALVNEIHKPVTQQRGYFVAGKCDQLQRNVPYAPFRQAFQGLVAQLLAEDIYQLSHWQERLLTTLGSQAQVIIEVIPDVELIIGPQPPVAELSPIEAQTRFNRVFSDFVQVFTQSGQPLVLFVDDLQWADAASLHLLQLLATESQPGRLLLMGAYRSHEVEAGHPLREAIALIQQRGGIVHQLEVGSLPLAQVEALLGDTLANNVADDLQPLAAQLFHQTQGNPFFLRQLLTSLNRDQLLTFDFAQGCWQWNLSQIKALGRIDLSVADLLTATIERLPAPTQEILQLAACLGNRFELTTLALVCDQSPLTLAQRLWPSLQQGLVLPLSGDYQRSLALQEEDLKQFALEDAVWEYRFLHDRVQQTVYSLLSDQQRQAIHLKIGRLLLQHIAPTKRQDKIFDIVNQLNVGAAAIESVSERLELARLNLAASQKAKRAAAFEPACRYAQGGINLLEETIWQSHYNLALVLHLEAAETAYFVGALADSERWVQRVLAHAATLLDRVKAYEIQIRILAAQKQLGEAVNLGLATLKLLQINLPPAPTEAQTGQALMATANLITHQTIQRLGQLPRMSEPRALAATQILGAISAAAYVTNPQLFALIHTQIIQLSVKYGNAPQSVLAYSNYGLLLCGLLNQIEVGYQLGRVVLDLLAQFPSKELAAKITFMVANFINPWKFHLRDSLPNLQASIRIGLEAGDLEYATWGYWRTAHFSYLTGEPLGELAGRLDSYCAAVERLKQEAQLNVIQLQAQVVANWRGQSADPMQLVGAYYDAATSLTQYEATGNFLGLYELHLHQLMLHYSFKQPRLALPHAEVAAGYVAAVPAAVEVTLLYFYDSLTRLALLAEETTAIAQKDDWLAQVEANQAKLQNWATHAPMNYQHKYDLVAAEQAKLNGEIQKAMSLYDLAIQGAKEMAYVQEEALACELAGEFYLSLGRDRIARAYLLDAFYGYLRWDAKAKLADLEQRYPMWLSQLTAEPRSFSATGFTTTTTSSTSKSLALDMVSVIKASQTIAEEIVLDSLLARLMRILIENAGAEIGYLILHQGDDWTIQAEGRVNASQIQVLQSIALADEQARSRLAIAIINYVIRTQENVVLSDAATDNRFAGDPYIQQHRPKSILCAPLAYRGRLSGVIYLENNLTTDAFNFDRLETLNLLAAQAAISIENALLYRQQKKLNQDLAALNQDLTSLNQAYERFIPRQFLQLLDKRSIVDVRLGDQVQREMSVLFADIRAFTALSEKMTPAENFRFINTFLSRMEPAIAEHGGFVDKYIGDAIMALFDGTADNALRAGITMLRILTDFNQQQQLNGLPPIRLGIGINTGLLMLGTVGGNSRMDSTVISDAVNVASRIEQLTKEYMASLLISHDTFIQLSDPNNYALRLIGHTLVRGRASAISVYEVFDADPPEVLTAKNATRSLFEQSLVAYAERNWRVAAQGFEACLRQNAADQIARLYLGRCQQQLAS</sequence>
<dbReference type="InterPro" id="IPR003018">
    <property type="entry name" value="GAF"/>
</dbReference>
<evidence type="ECO:0000313" key="6">
    <source>
        <dbReference type="Proteomes" id="UP001600165"/>
    </source>
</evidence>
<feature type="domain" description="Guanylate cyclase" evidence="4">
    <location>
        <begin position="1559"/>
        <end position="1685"/>
    </location>
</feature>
<dbReference type="InterPro" id="IPR027417">
    <property type="entry name" value="P-loop_NTPase"/>
</dbReference>
<dbReference type="CDD" id="cd14014">
    <property type="entry name" value="STKc_PknB_like"/>
    <property type="match status" value="1"/>
</dbReference>
<dbReference type="Gene3D" id="3.30.70.1230">
    <property type="entry name" value="Nucleotide cyclase"/>
    <property type="match status" value="1"/>
</dbReference>
<dbReference type="PROSITE" id="PS50011">
    <property type="entry name" value="PROTEIN_KINASE_DOM"/>
    <property type="match status" value="1"/>
</dbReference>
<dbReference type="PROSITE" id="PS00108">
    <property type="entry name" value="PROTEIN_KINASE_ST"/>
    <property type="match status" value="1"/>
</dbReference>
<keyword evidence="2" id="KW-0175">Coiled coil</keyword>
<dbReference type="InterPro" id="IPR011009">
    <property type="entry name" value="Kinase-like_dom_sf"/>
</dbReference>
<dbReference type="RefSeq" id="WP_377965852.1">
    <property type="nucleotide sequence ID" value="NZ_JBHZOL010000085.1"/>
</dbReference>
<feature type="coiled-coil region" evidence="2">
    <location>
        <begin position="1500"/>
        <end position="1527"/>
    </location>
</feature>
<organism evidence="5 6">
    <name type="scientific">Almyronema epifaneia S1</name>
    <dbReference type="NCBI Taxonomy" id="2991925"/>
    <lineage>
        <taxon>Bacteria</taxon>
        <taxon>Bacillati</taxon>
        <taxon>Cyanobacteriota</taxon>
        <taxon>Cyanophyceae</taxon>
        <taxon>Nodosilineales</taxon>
        <taxon>Nodosilineaceae</taxon>
        <taxon>Almyronema</taxon>
        <taxon>Almyronema epifaneia</taxon>
    </lineage>
</organism>
<accession>A0ABW6IGF6</accession>
<dbReference type="InterPro" id="IPR001054">
    <property type="entry name" value="A/G_cyclase"/>
</dbReference>
<dbReference type="InterPro" id="IPR029016">
    <property type="entry name" value="GAF-like_dom_sf"/>
</dbReference>
<dbReference type="SUPFAM" id="SSF56112">
    <property type="entry name" value="Protein kinase-like (PK-like)"/>
    <property type="match status" value="1"/>
</dbReference>
<dbReference type="PROSITE" id="PS50125">
    <property type="entry name" value="GUANYLATE_CYCLASE_2"/>
    <property type="match status" value="1"/>
</dbReference>
<evidence type="ECO:0000256" key="2">
    <source>
        <dbReference type="SAM" id="Coils"/>
    </source>
</evidence>
<dbReference type="InterPro" id="IPR008271">
    <property type="entry name" value="Ser/Thr_kinase_AS"/>
</dbReference>
<dbReference type="PANTHER" id="PTHR43642">
    <property type="entry name" value="HYBRID SIGNAL TRANSDUCTION HISTIDINE KINASE G"/>
    <property type="match status" value="1"/>
</dbReference>
<reference evidence="5 6" key="1">
    <citation type="submission" date="2024-10" db="EMBL/GenBank/DDBJ databases">
        <authorList>
            <person name="Ratan Roy A."/>
            <person name="Morales Sandoval P.H."/>
            <person name="De Los Santos Villalobos S."/>
            <person name="Chakraborty S."/>
            <person name="Mukherjee J."/>
        </authorList>
    </citation>
    <scope>NUCLEOTIDE SEQUENCE [LARGE SCALE GENOMIC DNA]</scope>
    <source>
        <strain evidence="5 6">S1</strain>
    </source>
</reference>
<dbReference type="Pfam" id="PF01590">
    <property type="entry name" value="GAF"/>
    <property type="match status" value="1"/>
</dbReference>
<dbReference type="PANTHER" id="PTHR43642:SF1">
    <property type="entry name" value="HYBRID SIGNAL TRANSDUCTION HISTIDINE KINASE G"/>
    <property type="match status" value="1"/>
</dbReference>
<dbReference type="Pfam" id="PF00211">
    <property type="entry name" value="Guanylate_cyc"/>
    <property type="match status" value="1"/>
</dbReference>
<dbReference type="Gene3D" id="3.40.50.300">
    <property type="entry name" value="P-loop containing nucleotide triphosphate hydrolases"/>
    <property type="match status" value="1"/>
</dbReference>
<dbReference type="SUPFAM" id="SSF52540">
    <property type="entry name" value="P-loop containing nucleoside triphosphate hydrolases"/>
    <property type="match status" value="1"/>
</dbReference>
<dbReference type="InterPro" id="IPR053159">
    <property type="entry name" value="Hybrid_Histidine_Kinase"/>
</dbReference>
<dbReference type="SUPFAM" id="SSF55073">
    <property type="entry name" value="Nucleotide cyclase"/>
    <property type="match status" value="1"/>
</dbReference>
<dbReference type="Gene3D" id="1.10.510.10">
    <property type="entry name" value="Transferase(Phosphotransferase) domain 1"/>
    <property type="match status" value="1"/>
</dbReference>
<evidence type="ECO:0000313" key="5">
    <source>
        <dbReference type="EMBL" id="MFE4107286.1"/>
    </source>
</evidence>
<dbReference type="SMART" id="SM00220">
    <property type="entry name" value="S_TKc"/>
    <property type="match status" value="1"/>
</dbReference>
<dbReference type="Pfam" id="PF00069">
    <property type="entry name" value="Pkinase"/>
    <property type="match status" value="1"/>
</dbReference>
<proteinExistence type="predicted"/>
<protein>
    <submittedName>
        <fullName evidence="5">AAA family ATPase</fullName>
    </submittedName>
</protein>
<evidence type="ECO:0000256" key="1">
    <source>
        <dbReference type="ARBA" id="ARBA00004167"/>
    </source>
</evidence>
<dbReference type="InterPro" id="IPR029787">
    <property type="entry name" value="Nucleotide_cyclase"/>
</dbReference>
<dbReference type="CDD" id="cd07302">
    <property type="entry name" value="CHD"/>
    <property type="match status" value="1"/>
</dbReference>
<dbReference type="SUPFAM" id="SSF55781">
    <property type="entry name" value="GAF domain-like"/>
    <property type="match status" value="1"/>
</dbReference>
<evidence type="ECO:0000259" key="4">
    <source>
        <dbReference type="PROSITE" id="PS50125"/>
    </source>
</evidence>
<evidence type="ECO:0000259" key="3">
    <source>
        <dbReference type="PROSITE" id="PS50011"/>
    </source>
</evidence>
<dbReference type="Pfam" id="PF13191">
    <property type="entry name" value="AAA_16"/>
    <property type="match status" value="1"/>
</dbReference>
<name>A0ABW6IGF6_9CYAN</name>
<dbReference type="InterPro" id="IPR041664">
    <property type="entry name" value="AAA_16"/>
</dbReference>
<comment type="caution">
    <text evidence="5">The sequence shown here is derived from an EMBL/GenBank/DDBJ whole genome shotgun (WGS) entry which is preliminary data.</text>
</comment>
<dbReference type="Proteomes" id="UP001600165">
    <property type="component" value="Unassembled WGS sequence"/>
</dbReference>
<comment type="subcellular location">
    <subcellularLocation>
        <location evidence="1">Membrane</location>
        <topology evidence="1">Single-pass membrane protein</topology>
    </subcellularLocation>
</comment>
<dbReference type="InterPro" id="IPR000719">
    <property type="entry name" value="Prot_kinase_dom"/>
</dbReference>
<keyword evidence="6" id="KW-1185">Reference proteome</keyword>
<dbReference type="SMART" id="SM00065">
    <property type="entry name" value="GAF"/>
    <property type="match status" value="1"/>
</dbReference>
<gene>
    <name evidence="5" type="ORF">ACFVKH_13410</name>
</gene>